<keyword evidence="2" id="KW-1185">Reference proteome</keyword>
<accession>A0A814JWY6</accession>
<dbReference type="OrthoDB" id="10230441at2759"/>
<reference evidence="1" key="1">
    <citation type="submission" date="2021-02" db="EMBL/GenBank/DDBJ databases">
        <authorList>
            <person name="Nowell W R."/>
        </authorList>
    </citation>
    <scope>NUCLEOTIDE SEQUENCE</scope>
    <source>
        <strain evidence="1">Ploen Becks lab</strain>
    </source>
</reference>
<organism evidence="1 2">
    <name type="scientific">Brachionus calyciflorus</name>
    <dbReference type="NCBI Taxonomy" id="104777"/>
    <lineage>
        <taxon>Eukaryota</taxon>
        <taxon>Metazoa</taxon>
        <taxon>Spiralia</taxon>
        <taxon>Gnathifera</taxon>
        <taxon>Rotifera</taxon>
        <taxon>Eurotatoria</taxon>
        <taxon>Monogononta</taxon>
        <taxon>Pseudotrocha</taxon>
        <taxon>Ploima</taxon>
        <taxon>Brachionidae</taxon>
        <taxon>Brachionus</taxon>
    </lineage>
</organism>
<evidence type="ECO:0000313" key="2">
    <source>
        <dbReference type="Proteomes" id="UP000663879"/>
    </source>
</evidence>
<gene>
    <name evidence="1" type="ORF">OXX778_LOCUS18473</name>
</gene>
<dbReference type="Proteomes" id="UP000663879">
    <property type="component" value="Unassembled WGS sequence"/>
</dbReference>
<protein>
    <submittedName>
        <fullName evidence="1">Uncharacterized protein</fullName>
    </submittedName>
</protein>
<proteinExistence type="predicted"/>
<comment type="caution">
    <text evidence="1">The sequence shown here is derived from an EMBL/GenBank/DDBJ whole genome shotgun (WGS) entry which is preliminary data.</text>
</comment>
<dbReference type="EMBL" id="CAJNOC010005140">
    <property type="protein sequence ID" value="CAF1043619.1"/>
    <property type="molecule type" value="Genomic_DNA"/>
</dbReference>
<name>A0A814JWY6_9BILA</name>
<sequence length="187" mass="21800">MNTLSNEDLLNEIDKIFEKEFLEAMAALKLNGHLIANTAKSVIHQHLGSPALLIKFECFYNRLTNKQNSIALYQENAYHITNLDSHNQNTMMNHIDLASNRSNNSSDLCQSSNHCSLIQHIEQNIVLQSDQPRLSRKPEWPTHFNFPEDNFYQDLIDFFNDPNVILTKKQKNRIVMEIFNKMISYDM</sequence>
<evidence type="ECO:0000313" key="1">
    <source>
        <dbReference type="EMBL" id="CAF1043619.1"/>
    </source>
</evidence>
<dbReference type="AlphaFoldDB" id="A0A814JWY6"/>